<reference evidence="2 3" key="1">
    <citation type="journal article" date="2014" name="BMC Genomics">
        <title>Comparison of environmental and isolate Sulfobacillus genomes reveals diverse carbon, sulfur, nitrogen, and hydrogen metabolisms.</title>
        <authorList>
            <person name="Justice N.B."/>
            <person name="Norman A."/>
            <person name="Brown C.T."/>
            <person name="Singh A."/>
            <person name="Thomas B.C."/>
            <person name="Banfield J.F."/>
        </authorList>
    </citation>
    <scope>NUCLEOTIDE SEQUENCE [LARGE SCALE GENOMIC DNA]</scope>
    <source>
        <strain evidence="2">AMDSBA4</strain>
    </source>
</reference>
<feature type="domain" description="Coenzyme Q-binding protein COQ10 START" evidence="1">
    <location>
        <begin position="10"/>
        <end position="134"/>
    </location>
</feature>
<protein>
    <submittedName>
        <fullName evidence="2">Cyclase</fullName>
    </submittedName>
</protein>
<dbReference type="Proteomes" id="UP000242972">
    <property type="component" value="Unassembled WGS sequence"/>
</dbReference>
<name>A0A2T2XDE3_9FIRM</name>
<organism evidence="2 3">
    <name type="scientific">Sulfobacillus benefaciens</name>
    <dbReference type="NCBI Taxonomy" id="453960"/>
    <lineage>
        <taxon>Bacteria</taxon>
        <taxon>Bacillati</taxon>
        <taxon>Bacillota</taxon>
        <taxon>Clostridia</taxon>
        <taxon>Eubacteriales</taxon>
        <taxon>Clostridiales Family XVII. Incertae Sedis</taxon>
        <taxon>Sulfobacillus</taxon>
    </lineage>
</organism>
<accession>A0A2T2XDE3</accession>
<sequence length="151" mass="17222">MPKVTVTEVVPAPLDAIYRVLSDMQQFPRFMKSVDEIQILERGDSWTVSQWITRLQGAKFRWIERDTFFPEQGRITFVQTEGDLKTFQGEWRLVEVPEGTEVTLDTEFEFGIPMLASLLNPVAKLAIRENAREMVRAIGSTAKDATQEGKA</sequence>
<dbReference type="SUPFAM" id="SSF55961">
    <property type="entry name" value="Bet v1-like"/>
    <property type="match status" value="1"/>
</dbReference>
<dbReference type="EMBL" id="PXYW01000038">
    <property type="protein sequence ID" value="PSR32533.1"/>
    <property type="molecule type" value="Genomic_DNA"/>
</dbReference>
<gene>
    <name evidence="2" type="ORF">C7B46_14015</name>
</gene>
<evidence type="ECO:0000313" key="3">
    <source>
        <dbReference type="Proteomes" id="UP000242972"/>
    </source>
</evidence>
<dbReference type="Gene3D" id="3.30.530.20">
    <property type="match status" value="1"/>
</dbReference>
<dbReference type="Pfam" id="PF03364">
    <property type="entry name" value="Polyketide_cyc"/>
    <property type="match status" value="1"/>
</dbReference>
<dbReference type="InterPro" id="IPR005031">
    <property type="entry name" value="COQ10_START"/>
</dbReference>
<dbReference type="InterPro" id="IPR023393">
    <property type="entry name" value="START-like_dom_sf"/>
</dbReference>
<evidence type="ECO:0000313" key="2">
    <source>
        <dbReference type="EMBL" id="PSR32533.1"/>
    </source>
</evidence>
<comment type="caution">
    <text evidence="2">The sequence shown here is derived from an EMBL/GenBank/DDBJ whole genome shotgun (WGS) entry which is preliminary data.</text>
</comment>
<dbReference type="AlphaFoldDB" id="A0A2T2XDE3"/>
<evidence type="ECO:0000259" key="1">
    <source>
        <dbReference type="Pfam" id="PF03364"/>
    </source>
</evidence>
<proteinExistence type="predicted"/>